<organism evidence="8">
    <name type="scientific">Cacopsylla melanoneura</name>
    <dbReference type="NCBI Taxonomy" id="428564"/>
    <lineage>
        <taxon>Eukaryota</taxon>
        <taxon>Metazoa</taxon>
        <taxon>Ecdysozoa</taxon>
        <taxon>Arthropoda</taxon>
        <taxon>Hexapoda</taxon>
        <taxon>Insecta</taxon>
        <taxon>Pterygota</taxon>
        <taxon>Neoptera</taxon>
        <taxon>Paraneoptera</taxon>
        <taxon>Hemiptera</taxon>
        <taxon>Sternorrhyncha</taxon>
        <taxon>Psylloidea</taxon>
        <taxon>Psyllidae</taxon>
        <taxon>Psyllinae</taxon>
        <taxon>Cacopsylla</taxon>
    </lineage>
</organism>
<reference evidence="8" key="1">
    <citation type="submission" date="2021-05" db="EMBL/GenBank/DDBJ databases">
        <authorList>
            <person name="Alioto T."/>
            <person name="Alioto T."/>
            <person name="Gomez Garrido J."/>
        </authorList>
    </citation>
    <scope>NUCLEOTIDE SEQUENCE</scope>
</reference>
<dbReference type="EMBL" id="HBUF01406228">
    <property type="protein sequence ID" value="CAG6738106.1"/>
    <property type="molecule type" value="Transcribed_RNA"/>
</dbReference>
<name>A0A8D8YZG4_9HEMI</name>
<dbReference type="Gene3D" id="2.60.40.10">
    <property type="entry name" value="Immunoglobulins"/>
    <property type="match status" value="5"/>
</dbReference>
<feature type="transmembrane region" description="Helical" evidence="5">
    <location>
        <begin position="637"/>
        <end position="662"/>
    </location>
</feature>
<keyword evidence="6" id="KW-0732">Signal</keyword>
<dbReference type="InterPro" id="IPR036179">
    <property type="entry name" value="Ig-like_dom_sf"/>
</dbReference>
<dbReference type="GO" id="GO:0016020">
    <property type="term" value="C:membrane"/>
    <property type="evidence" value="ECO:0007669"/>
    <property type="project" value="UniProtKB-SubCell"/>
</dbReference>
<proteinExistence type="predicted"/>
<dbReference type="SMART" id="SM00408">
    <property type="entry name" value="IGc2"/>
    <property type="match status" value="4"/>
</dbReference>
<keyword evidence="5" id="KW-0812">Transmembrane</keyword>
<dbReference type="PANTHER" id="PTHR23278">
    <property type="entry name" value="SIDESTEP PROTEIN"/>
    <property type="match status" value="1"/>
</dbReference>
<dbReference type="InterPro" id="IPR007110">
    <property type="entry name" value="Ig-like_dom"/>
</dbReference>
<dbReference type="CDD" id="cd12087">
    <property type="entry name" value="TM_EGFR-like"/>
    <property type="match status" value="1"/>
</dbReference>
<feature type="domain" description="Ig-like" evidence="7">
    <location>
        <begin position="136"/>
        <end position="228"/>
    </location>
</feature>
<dbReference type="SUPFAM" id="SSF49265">
    <property type="entry name" value="Fibronectin type III"/>
    <property type="match status" value="1"/>
</dbReference>
<sequence length="803" mass="87906">MLRITTAWSILLLYGVAQAAHVVQQGPLGSVEAVLRGTAKIPCNITEASAVALVIWYKENIETPIYSVDMRGSKQGNHWISEKTFETRRVYFNFDSSELIIDAILESDEGKYQCRVDYKHLPTTYNTWILTVIVPPERVIVYNALGQSLVPGQLPPVPEGADVVLSCVAIGGRPKPSTQWYIDSIRAQSSEGVLRMERLRRGSLHSNVTCSASNTILAPPVYSNFTVNLYLPPTSVKIVNLHSDSTMAEGKLHRVECQAQGSYPSAVLSWYLNQELLKPSDLQVVFTNSSLTSNTLKFIPTRAHSGKLLTCKGSNPHIPSSMRDDSWALNVVYKPTVEIKLGRNLNASNLNEGVDIYFDCHIHANPPFKKIIWTHNGITISNNASAGRIITNQTLVLQSVSRHSGGLYVCSAINSQGEGGSPPFDLNIKYEPVCKPSQQRVYGALRNEQVLVSCAVDANPPAQFFTWAFNNSAMPQRPLTSFSIQGGSTSVARYTPISELDYGTLLCWARNEQGNQRSPCIFHVVVAGKPDPLDNCSVTERSSSLMIISCDNSHWNSGGLPPLFMAEIYKNEILVRNESSATPLWKVQGLISGAEYVAKLYATNGKGAGHAVLMKTNTEVTSLMNKHIQDTSRQFPLLWLIIAAIVGLSIFVLSISGLLLFLRGRGGAKSPPTVKREEFPMSGMQDKMQTVSITSEEERNPDIIANTSDINSYSVLASEVGYSLPSEGGQLWGEESSHMIHHSANIPPPASLECVMPWPPWLGPPGEQQLMLVVPSSVRSHAETQTFAPGAPSLPPGHKESTV</sequence>
<evidence type="ECO:0000256" key="1">
    <source>
        <dbReference type="ARBA" id="ARBA00004167"/>
    </source>
</evidence>
<dbReference type="InterPro" id="IPR013783">
    <property type="entry name" value="Ig-like_fold"/>
</dbReference>
<dbReference type="Pfam" id="PF13927">
    <property type="entry name" value="Ig_3"/>
    <property type="match status" value="1"/>
</dbReference>
<feature type="domain" description="Ig-like" evidence="7">
    <location>
        <begin position="233"/>
        <end position="330"/>
    </location>
</feature>
<dbReference type="Pfam" id="PF08205">
    <property type="entry name" value="C2-set_2"/>
    <property type="match status" value="1"/>
</dbReference>
<feature type="domain" description="Ig-like" evidence="7">
    <location>
        <begin position="335"/>
        <end position="427"/>
    </location>
</feature>
<keyword evidence="2 5" id="KW-0472">Membrane</keyword>
<evidence type="ECO:0000256" key="3">
    <source>
        <dbReference type="ARBA" id="ARBA00023157"/>
    </source>
</evidence>
<dbReference type="PROSITE" id="PS50835">
    <property type="entry name" value="IG_LIKE"/>
    <property type="match status" value="5"/>
</dbReference>
<evidence type="ECO:0000259" key="7">
    <source>
        <dbReference type="PROSITE" id="PS50835"/>
    </source>
</evidence>
<dbReference type="SUPFAM" id="SSF48726">
    <property type="entry name" value="Immunoglobulin"/>
    <property type="match status" value="5"/>
</dbReference>
<evidence type="ECO:0000256" key="6">
    <source>
        <dbReference type="SAM" id="SignalP"/>
    </source>
</evidence>
<dbReference type="CDD" id="cd00096">
    <property type="entry name" value="Ig"/>
    <property type="match status" value="2"/>
</dbReference>
<dbReference type="InterPro" id="IPR003598">
    <property type="entry name" value="Ig_sub2"/>
</dbReference>
<feature type="domain" description="Ig-like" evidence="7">
    <location>
        <begin position="436"/>
        <end position="518"/>
    </location>
</feature>
<dbReference type="EMBL" id="HBUF01070300">
    <property type="protein sequence ID" value="CAG6629271.1"/>
    <property type="molecule type" value="Transcribed_RNA"/>
</dbReference>
<dbReference type="PANTHER" id="PTHR23278:SF19">
    <property type="entry name" value="OBSCURIN"/>
    <property type="match status" value="1"/>
</dbReference>
<dbReference type="EMBL" id="HBUF01070299">
    <property type="protein sequence ID" value="CAG6629268.1"/>
    <property type="molecule type" value="Transcribed_RNA"/>
</dbReference>
<dbReference type="InterPro" id="IPR003599">
    <property type="entry name" value="Ig_sub"/>
</dbReference>
<feature type="chain" id="PRO_5036262617" evidence="6">
    <location>
        <begin position="20"/>
        <end position="803"/>
    </location>
</feature>
<keyword evidence="5" id="KW-1133">Transmembrane helix</keyword>
<evidence type="ECO:0000313" key="8">
    <source>
        <dbReference type="EMBL" id="CAG6738109.1"/>
    </source>
</evidence>
<evidence type="ECO:0000256" key="4">
    <source>
        <dbReference type="SAM" id="MobiDB-lite"/>
    </source>
</evidence>
<accession>A0A8D8YZG4</accession>
<comment type="subcellular location">
    <subcellularLocation>
        <location evidence="1">Membrane</location>
        <topology evidence="1">Single-pass membrane protein</topology>
    </subcellularLocation>
</comment>
<keyword evidence="3" id="KW-1015">Disulfide bond</keyword>
<feature type="domain" description="Ig-like" evidence="7">
    <location>
        <begin position="27"/>
        <end position="131"/>
    </location>
</feature>
<evidence type="ECO:0000256" key="2">
    <source>
        <dbReference type="ARBA" id="ARBA00023136"/>
    </source>
</evidence>
<protein>
    <submittedName>
        <fullName evidence="8">Nephrin</fullName>
    </submittedName>
</protein>
<evidence type="ECO:0000256" key="5">
    <source>
        <dbReference type="SAM" id="Phobius"/>
    </source>
</evidence>
<feature type="signal peptide" evidence="6">
    <location>
        <begin position="1"/>
        <end position="19"/>
    </location>
</feature>
<dbReference type="InterPro" id="IPR013162">
    <property type="entry name" value="CD80_C2-set"/>
</dbReference>
<dbReference type="SMART" id="SM00409">
    <property type="entry name" value="IG"/>
    <property type="match status" value="4"/>
</dbReference>
<dbReference type="InterPro" id="IPR036116">
    <property type="entry name" value="FN3_sf"/>
</dbReference>
<dbReference type="EMBL" id="HBUF01406229">
    <property type="protein sequence ID" value="CAG6738109.1"/>
    <property type="molecule type" value="Transcribed_RNA"/>
</dbReference>
<dbReference type="AlphaFoldDB" id="A0A8D8YZG4"/>
<feature type="region of interest" description="Disordered" evidence="4">
    <location>
        <begin position="783"/>
        <end position="803"/>
    </location>
</feature>